<protein>
    <submittedName>
        <fullName evidence="2">Uncharacterized protein</fullName>
    </submittedName>
</protein>
<dbReference type="AlphaFoldDB" id="A0A3B3QFI5"/>
<dbReference type="RefSeq" id="XP_072572847.1">
    <property type="nucleotide sequence ID" value="XM_072716746.1"/>
</dbReference>
<sequence length="152" mass="16499">MCHSKTPISLAILAVLAAIVYASSSGGGGPYTYDISTQSGLTALYNSPVYLAEKMTRPLGTSSVKVGWISHSGVRVTLGDGSQWLVHKGNDFGISSQTVVVNARHMGNNWKVVERKNFFGTKKVNDFVRASGAGYQWIFNNCHIGANRMMRQ</sequence>
<accession>A0A3B3QFI5</accession>
<organism evidence="2 3">
    <name type="scientific">Paramormyrops kingsleyae</name>
    <dbReference type="NCBI Taxonomy" id="1676925"/>
    <lineage>
        <taxon>Eukaryota</taxon>
        <taxon>Metazoa</taxon>
        <taxon>Chordata</taxon>
        <taxon>Craniata</taxon>
        <taxon>Vertebrata</taxon>
        <taxon>Euteleostomi</taxon>
        <taxon>Actinopterygii</taxon>
        <taxon>Neopterygii</taxon>
        <taxon>Teleostei</taxon>
        <taxon>Osteoglossocephala</taxon>
        <taxon>Osteoglossomorpha</taxon>
        <taxon>Osteoglossiformes</taxon>
        <taxon>Mormyridae</taxon>
        <taxon>Paramormyrops</taxon>
    </lineage>
</organism>
<feature type="chain" id="PRO_5017415038" evidence="1">
    <location>
        <begin position="23"/>
        <end position="152"/>
    </location>
</feature>
<dbReference type="GeneTree" id="ENSGT00690000103873"/>
<reference evidence="2" key="2">
    <citation type="submission" date="2025-09" db="UniProtKB">
        <authorList>
            <consortium name="Ensembl"/>
        </authorList>
    </citation>
    <scope>IDENTIFICATION</scope>
</reference>
<name>A0A3B3QFI5_9TELE</name>
<keyword evidence="1" id="KW-0732">Signal</keyword>
<evidence type="ECO:0000256" key="1">
    <source>
        <dbReference type="SAM" id="SignalP"/>
    </source>
</evidence>
<dbReference type="Ensembl" id="ENSPKIT00000028342.1">
    <property type="protein sequence ID" value="ENSPKIP00000004360.1"/>
    <property type="gene ID" value="ENSPKIG00000021505.1"/>
</dbReference>
<keyword evidence="3" id="KW-1185">Reference proteome</keyword>
<dbReference type="GeneID" id="140592702"/>
<reference evidence="2" key="1">
    <citation type="submission" date="2025-08" db="UniProtKB">
        <authorList>
            <consortium name="Ensembl"/>
        </authorList>
    </citation>
    <scope>IDENTIFICATION</scope>
</reference>
<feature type="signal peptide" evidence="1">
    <location>
        <begin position="1"/>
        <end position="22"/>
    </location>
</feature>
<proteinExistence type="predicted"/>
<evidence type="ECO:0000313" key="3">
    <source>
        <dbReference type="Proteomes" id="UP000261540"/>
    </source>
</evidence>
<evidence type="ECO:0000313" key="2">
    <source>
        <dbReference type="Ensembl" id="ENSPKIP00000004360.1"/>
    </source>
</evidence>
<dbReference type="Proteomes" id="UP000261540">
    <property type="component" value="Unplaced"/>
</dbReference>